<dbReference type="Proteomes" id="UP001371305">
    <property type="component" value="Unassembled WGS sequence"/>
</dbReference>
<evidence type="ECO:0000313" key="3">
    <source>
        <dbReference type="EMBL" id="MEK7948858.1"/>
    </source>
</evidence>
<keyword evidence="2" id="KW-0812">Transmembrane</keyword>
<feature type="transmembrane region" description="Helical" evidence="2">
    <location>
        <begin position="45"/>
        <end position="64"/>
    </location>
</feature>
<dbReference type="EMBL" id="JBBUKT010000001">
    <property type="protein sequence ID" value="MEK7948858.1"/>
    <property type="molecule type" value="Genomic_DNA"/>
</dbReference>
<sequence length="129" mass="14432">MNPRDPHHEIGDLLRSQKPDPQPSPGMEMRILRALPSREKNARRIWPWFLLPPAVAMVIVVIFSPKPASQAVVSQHPKPIAEQPIQPTPVEELTLTNNPLEQEKLALQRDASRAGRFLIDCLPSLGGNE</sequence>
<proteinExistence type="predicted"/>
<evidence type="ECO:0000256" key="1">
    <source>
        <dbReference type="SAM" id="MobiDB-lite"/>
    </source>
</evidence>
<keyword evidence="2" id="KW-0472">Membrane</keyword>
<feature type="region of interest" description="Disordered" evidence="1">
    <location>
        <begin position="1"/>
        <end position="27"/>
    </location>
</feature>
<name>A0ABU9AMW7_9BACT</name>
<organism evidence="3 4">
    <name type="scientific">Luteolibacter soli</name>
    <dbReference type="NCBI Taxonomy" id="3135280"/>
    <lineage>
        <taxon>Bacteria</taxon>
        <taxon>Pseudomonadati</taxon>
        <taxon>Verrucomicrobiota</taxon>
        <taxon>Verrucomicrobiia</taxon>
        <taxon>Verrucomicrobiales</taxon>
        <taxon>Verrucomicrobiaceae</taxon>
        <taxon>Luteolibacter</taxon>
    </lineage>
</organism>
<evidence type="ECO:0000313" key="4">
    <source>
        <dbReference type="Proteomes" id="UP001371305"/>
    </source>
</evidence>
<accession>A0ABU9AMW7</accession>
<evidence type="ECO:0000256" key="2">
    <source>
        <dbReference type="SAM" id="Phobius"/>
    </source>
</evidence>
<comment type="caution">
    <text evidence="3">The sequence shown here is derived from an EMBL/GenBank/DDBJ whole genome shotgun (WGS) entry which is preliminary data.</text>
</comment>
<keyword evidence="4" id="KW-1185">Reference proteome</keyword>
<reference evidence="3 4" key="1">
    <citation type="submission" date="2024-04" db="EMBL/GenBank/DDBJ databases">
        <title>Luteolibacter sp. isolated from soil.</title>
        <authorList>
            <person name="An J."/>
        </authorList>
    </citation>
    <scope>NUCLEOTIDE SEQUENCE [LARGE SCALE GENOMIC DNA]</scope>
    <source>
        <strain evidence="3 4">Y139</strain>
    </source>
</reference>
<feature type="compositionally biased region" description="Basic and acidic residues" evidence="1">
    <location>
        <begin position="1"/>
        <end position="18"/>
    </location>
</feature>
<protein>
    <submittedName>
        <fullName evidence="3">Uncharacterized protein</fullName>
    </submittedName>
</protein>
<keyword evidence="2" id="KW-1133">Transmembrane helix</keyword>
<dbReference type="RefSeq" id="WP_341402188.1">
    <property type="nucleotide sequence ID" value="NZ_JBBUKT010000001.1"/>
</dbReference>
<gene>
    <name evidence="3" type="ORF">WKV53_00040</name>
</gene>